<evidence type="ECO:0000313" key="2">
    <source>
        <dbReference type="EMBL" id="BAF55709.1"/>
    </source>
</evidence>
<dbReference type="KEGG" id="cgt:cgR_2693"/>
<dbReference type="Proteomes" id="UP000006698">
    <property type="component" value="Chromosome"/>
</dbReference>
<dbReference type="RefSeq" id="WP_011897965.1">
    <property type="nucleotide sequence ID" value="NC_009342.1"/>
</dbReference>
<dbReference type="InterPro" id="IPR024534">
    <property type="entry name" value="JetD_C"/>
</dbReference>
<dbReference type="EMBL" id="AP009044">
    <property type="protein sequence ID" value="BAF55709.1"/>
    <property type="molecule type" value="Genomic_DNA"/>
</dbReference>
<dbReference type="Pfam" id="PF09983">
    <property type="entry name" value="JetD_C"/>
    <property type="match status" value="1"/>
</dbReference>
<dbReference type="AlphaFoldDB" id="A0AB72VEH2"/>
<feature type="domain" description="Wadjet protein JetD C-terminal" evidence="1">
    <location>
        <begin position="29"/>
        <end position="115"/>
    </location>
</feature>
<reference evidence="2" key="1">
    <citation type="journal article" date="2007" name="Microbiology">
        <title>Comparative analysis of the Corynebacterium glutamicum group and complete genome sequence of strain R.</title>
        <authorList>
            <person name="Yukawa H."/>
            <person name="Omumasaba C.A."/>
            <person name="Nonaka H."/>
            <person name="Kos P."/>
            <person name="Okai N."/>
            <person name="Suzuki N."/>
            <person name="Suda M."/>
            <person name="Tsuge Y."/>
            <person name="Watanabe J."/>
            <person name="Ikeda Y."/>
            <person name="Vertes A.A."/>
            <person name="Inui M."/>
        </authorList>
    </citation>
    <scope>NUCLEOTIDE SEQUENCE</scope>
    <source>
        <strain evidence="2">R</strain>
    </source>
</reference>
<protein>
    <recommendedName>
        <fullName evidence="1">Wadjet protein JetD C-terminal domain-containing protein</fullName>
    </recommendedName>
</protein>
<gene>
    <name evidence="2" type="ordered locus">cgR_2693</name>
</gene>
<proteinExistence type="predicted"/>
<evidence type="ECO:0000259" key="1">
    <source>
        <dbReference type="Pfam" id="PF09983"/>
    </source>
</evidence>
<name>A0AB72VEH2_CORGB</name>
<organism evidence="2">
    <name type="scientific">Corynebacterium glutamicum (strain R)</name>
    <dbReference type="NCBI Taxonomy" id="340322"/>
    <lineage>
        <taxon>Bacteria</taxon>
        <taxon>Bacillati</taxon>
        <taxon>Actinomycetota</taxon>
        <taxon>Actinomycetes</taxon>
        <taxon>Mycobacteriales</taxon>
        <taxon>Corynebacteriaceae</taxon>
        <taxon>Corynebacterium</taxon>
    </lineage>
</organism>
<sequence>MVFENHRVLIETLVADKRGESGRADLRLGDAEARVRFRFHSADAPAGFKDIEVLLSNLCELQEPQVILMVENLDSFLAFPTWPGVTIAWGVGYRAGDIIRAPYVSGGRILYWGDLGVADREFKAESFDNLHDFESDALDQLITGRALRID</sequence>
<accession>A0AB72VEH2</accession>